<dbReference type="FunFam" id="3.40.50.2000:FF:000037">
    <property type="entry name" value="Glycosyltransferase"/>
    <property type="match status" value="1"/>
</dbReference>
<sequence length="448" mass="50317">MAEPKSSEFHITMFPWFAFGHMTPFLHLSNKLAERGHRISFLLPKKAKPQLEHLNLHPNLITFHTLTIPHVEGLPPATETASEIPIFLVSHLATAMDLTRHQVESAINDLKPDFVFHDFSHWITEITSPLGIKSIHYNVVSAASLAIALVPARKIDKDKPLTEAELMHPPAGYPSSSVVLRPHEARSLTFLELEFGSGLTFFERITTSMKQCDAIAVRTCLEVEEQLCDYMRRQFEKPIFLTGPVLSEAAATMPLEDRWAKWLDGFEIGSVVYCAFGSQYILEKSQFQELVLGFELTGLPFFIALKPPSGTSTVEEALPEGFEERVRGRGVVYGGWVQQPLMLSHPSVGGFVSHCGFGSMWESLMSDCQIVLVPHLGDQILNTRLLADELKVAVEVEREESGWFSKESLCKAIKSVMDKDSEVGGYGEEEPRKVERDIGKPRTYEWLH</sequence>
<dbReference type="CDD" id="cd03784">
    <property type="entry name" value="GT1_Gtf-like"/>
    <property type="match status" value="1"/>
</dbReference>
<evidence type="ECO:0000313" key="5">
    <source>
        <dbReference type="EMBL" id="KAK9268642.1"/>
    </source>
</evidence>
<dbReference type="Proteomes" id="UP001415857">
    <property type="component" value="Unassembled WGS sequence"/>
</dbReference>
<proteinExistence type="inferred from homology"/>
<dbReference type="SUPFAM" id="SSF53756">
    <property type="entry name" value="UDP-Glycosyltransferase/glycogen phosphorylase"/>
    <property type="match status" value="1"/>
</dbReference>
<evidence type="ECO:0000256" key="3">
    <source>
        <dbReference type="RuleBase" id="RU003718"/>
    </source>
</evidence>
<organism evidence="5 6">
    <name type="scientific">Liquidambar formosana</name>
    <name type="common">Formosan gum</name>
    <dbReference type="NCBI Taxonomy" id="63359"/>
    <lineage>
        <taxon>Eukaryota</taxon>
        <taxon>Viridiplantae</taxon>
        <taxon>Streptophyta</taxon>
        <taxon>Embryophyta</taxon>
        <taxon>Tracheophyta</taxon>
        <taxon>Spermatophyta</taxon>
        <taxon>Magnoliopsida</taxon>
        <taxon>eudicotyledons</taxon>
        <taxon>Gunneridae</taxon>
        <taxon>Pentapetalae</taxon>
        <taxon>Saxifragales</taxon>
        <taxon>Altingiaceae</taxon>
        <taxon>Liquidambar</taxon>
    </lineage>
</organism>
<dbReference type="InterPro" id="IPR002213">
    <property type="entry name" value="UDP_glucos_trans"/>
</dbReference>
<keyword evidence="6" id="KW-1185">Reference proteome</keyword>
<evidence type="ECO:0000313" key="6">
    <source>
        <dbReference type="Proteomes" id="UP001415857"/>
    </source>
</evidence>
<dbReference type="Gene3D" id="3.40.50.2000">
    <property type="entry name" value="Glycogen Phosphorylase B"/>
    <property type="match status" value="2"/>
</dbReference>
<reference evidence="5 6" key="1">
    <citation type="journal article" date="2024" name="Plant J.">
        <title>Genome sequences and population genomics reveal climatic adaptation and genomic divergence between two closely related sweetgum species.</title>
        <authorList>
            <person name="Xu W.Q."/>
            <person name="Ren C.Q."/>
            <person name="Zhang X.Y."/>
            <person name="Comes H.P."/>
            <person name="Liu X.H."/>
            <person name="Li Y.G."/>
            <person name="Kettle C.J."/>
            <person name="Jalonen R."/>
            <person name="Gaisberger H."/>
            <person name="Ma Y.Z."/>
            <person name="Qiu Y.X."/>
        </authorList>
    </citation>
    <scope>NUCLEOTIDE SEQUENCE [LARGE SCALE GENOMIC DNA]</scope>
    <source>
        <strain evidence="5">Hangzhou</strain>
    </source>
</reference>
<keyword evidence="3" id="KW-0328">Glycosyltransferase</keyword>
<comment type="similarity">
    <text evidence="1 3">Belongs to the UDP-glycosyltransferase family.</text>
</comment>
<accession>A0AAP0NAI1</accession>
<dbReference type="FunFam" id="3.40.50.2000:FF:000087">
    <property type="entry name" value="Glycosyltransferase"/>
    <property type="match status" value="1"/>
</dbReference>
<protein>
    <recommendedName>
        <fullName evidence="4">Glycosyltransferase</fullName>
        <ecNumber evidence="4">2.4.1.-</ecNumber>
    </recommendedName>
</protein>
<dbReference type="InterPro" id="IPR050481">
    <property type="entry name" value="UDP-glycosyltransf_plant"/>
</dbReference>
<dbReference type="PANTHER" id="PTHR48049:SF91">
    <property type="entry name" value="UDP-GLYCOSYLTRANSFERASE 79B7-RELATED"/>
    <property type="match status" value="1"/>
</dbReference>
<dbReference type="PANTHER" id="PTHR48049">
    <property type="entry name" value="GLYCOSYLTRANSFERASE"/>
    <property type="match status" value="1"/>
</dbReference>
<dbReference type="AlphaFoldDB" id="A0AAP0NAI1"/>
<keyword evidence="2 3" id="KW-0808">Transferase</keyword>
<comment type="caution">
    <text evidence="5">The sequence shown here is derived from an EMBL/GenBank/DDBJ whole genome shotgun (WGS) entry which is preliminary data.</text>
</comment>
<evidence type="ECO:0000256" key="1">
    <source>
        <dbReference type="ARBA" id="ARBA00009995"/>
    </source>
</evidence>
<dbReference type="EC" id="2.4.1.-" evidence="4"/>
<evidence type="ECO:0000256" key="2">
    <source>
        <dbReference type="ARBA" id="ARBA00022679"/>
    </source>
</evidence>
<name>A0AAP0NAI1_LIQFO</name>
<dbReference type="InterPro" id="IPR035595">
    <property type="entry name" value="UDP_glycos_trans_CS"/>
</dbReference>
<gene>
    <name evidence="5" type="ORF">L1049_000399</name>
</gene>
<dbReference type="Pfam" id="PF00201">
    <property type="entry name" value="UDPGT"/>
    <property type="match status" value="1"/>
</dbReference>
<evidence type="ECO:0000256" key="4">
    <source>
        <dbReference type="RuleBase" id="RU362057"/>
    </source>
</evidence>
<dbReference type="EMBL" id="JBBPBK010000015">
    <property type="protein sequence ID" value="KAK9268642.1"/>
    <property type="molecule type" value="Genomic_DNA"/>
</dbReference>
<dbReference type="GO" id="GO:0035251">
    <property type="term" value="F:UDP-glucosyltransferase activity"/>
    <property type="evidence" value="ECO:0007669"/>
    <property type="project" value="InterPro"/>
</dbReference>
<dbReference type="PROSITE" id="PS00375">
    <property type="entry name" value="UDPGT"/>
    <property type="match status" value="1"/>
</dbReference>